<accession>A0ACB9QNY7</accession>
<sequence>MEKGQEKLKRNLSEKVMLQKSSKEGNNGGGSNDRGSVKKNRFLVTVNVLGSAGPIRFVVNEDDPVSAVIQTSLKNYAREGRLPALGTDINGFLLHGIAQSDALKPDERIGSVEGRNFVLCKKQMHPQMTEARSEMVSRKGGKNWKAWLNKSFSFKVLSN</sequence>
<dbReference type="Proteomes" id="UP001057402">
    <property type="component" value="Chromosome 6"/>
</dbReference>
<proteinExistence type="predicted"/>
<comment type="caution">
    <text evidence="1">The sequence shown here is derived from an EMBL/GenBank/DDBJ whole genome shotgun (WGS) entry which is preliminary data.</text>
</comment>
<name>A0ACB9QNY7_9MYRT</name>
<protein>
    <submittedName>
        <fullName evidence="1">Uncharacterized protein</fullName>
    </submittedName>
</protein>
<evidence type="ECO:0000313" key="2">
    <source>
        <dbReference type="Proteomes" id="UP001057402"/>
    </source>
</evidence>
<evidence type="ECO:0000313" key="1">
    <source>
        <dbReference type="EMBL" id="KAI4367040.1"/>
    </source>
</evidence>
<dbReference type="EMBL" id="CM042885">
    <property type="protein sequence ID" value="KAI4367040.1"/>
    <property type="molecule type" value="Genomic_DNA"/>
</dbReference>
<reference evidence="2" key="1">
    <citation type="journal article" date="2023" name="Front. Plant Sci.">
        <title>Chromosomal-level genome assembly of Melastoma candidum provides insights into trichome evolution.</title>
        <authorList>
            <person name="Zhong Y."/>
            <person name="Wu W."/>
            <person name="Sun C."/>
            <person name="Zou P."/>
            <person name="Liu Y."/>
            <person name="Dai S."/>
            <person name="Zhou R."/>
        </authorList>
    </citation>
    <scope>NUCLEOTIDE SEQUENCE [LARGE SCALE GENOMIC DNA]</scope>
</reference>
<gene>
    <name evidence="1" type="ORF">MLD38_022823</name>
</gene>
<keyword evidence="2" id="KW-1185">Reference proteome</keyword>
<organism evidence="1 2">
    <name type="scientific">Melastoma candidum</name>
    <dbReference type="NCBI Taxonomy" id="119954"/>
    <lineage>
        <taxon>Eukaryota</taxon>
        <taxon>Viridiplantae</taxon>
        <taxon>Streptophyta</taxon>
        <taxon>Embryophyta</taxon>
        <taxon>Tracheophyta</taxon>
        <taxon>Spermatophyta</taxon>
        <taxon>Magnoliopsida</taxon>
        <taxon>eudicotyledons</taxon>
        <taxon>Gunneridae</taxon>
        <taxon>Pentapetalae</taxon>
        <taxon>rosids</taxon>
        <taxon>malvids</taxon>
        <taxon>Myrtales</taxon>
        <taxon>Melastomataceae</taxon>
        <taxon>Melastomatoideae</taxon>
        <taxon>Melastomateae</taxon>
        <taxon>Melastoma</taxon>
    </lineage>
</organism>